<proteinExistence type="predicted"/>
<reference evidence="3 4" key="1">
    <citation type="submission" date="2017-03" db="EMBL/GenBank/DDBJ databases">
        <authorList>
            <person name="Afonso C.L."/>
            <person name="Miller P.J."/>
            <person name="Scott M.A."/>
            <person name="Spackman E."/>
            <person name="Goraichik I."/>
            <person name="Dimitrov K.M."/>
            <person name="Suarez D.L."/>
            <person name="Swayne D.E."/>
        </authorList>
    </citation>
    <scope>NUCLEOTIDE SEQUENCE [LARGE SCALE GENOMIC DNA]</scope>
    <source>
        <strain evidence="3 4">Mu101</strain>
    </source>
</reference>
<dbReference type="AlphaFoldDB" id="A0A2H1JFT3"/>
<dbReference type="Pfam" id="PF00534">
    <property type="entry name" value="Glycos_transf_1"/>
    <property type="match status" value="1"/>
</dbReference>
<protein>
    <submittedName>
        <fullName evidence="3">Glycosyl transferases group 1</fullName>
    </submittedName>
</protein>
<keyword evidence="1 3" id="KW-0808">Transferase</keyword>
<dbReference type="InterPro" id="IPR001296">
    <property type="entry name" value="Glyco_trans_1"/>
</dbReference>
<evidence type="ECO:0000256" key="1">
    <source>
        <dbReference type="ARBA" id="ARBA00022679"/>
    </source>
</evidence>
<gene>
    <name evidence="3" type="ORF">BLIN101_02272</name>
</gene>
<dbReference type="EMBL" id="FXZA01000013">
    <property type="protein sequence ID" value="SMX86357.1"/>
    <property type="molecule type" value="Genomic_DNA"/>
</dbReference>
<organism evidence="3 4">
    <name type="scientific">Brevibacterium linens</name>
    <dbReference type="NCBI Taxonomy" id="1703"/>
    <lineage>
        <taxon>Bacteria</taxon>
        <taxon>Bacillati</taxon>
        <taxon>Actinomycetota</taxon>
        <taxon>Actinomycetes</taxon>
        <taxon>Micrococcales</taxon>
        <taxon>Brevibacteriaceae</taxon>
        <taxon>Brevibacterium</taxon>
    </lineage>
</organism>
<evidence type="ECO:0000259" key="2">
    <source>
        <dbReference type="Pfam" id="PF00534"/>
    </source>
</evidence>
<dbReference type="PANTHER" id="PTHR12526">
    <property type="entry name" value="GLYCOSYLTRANSFERASE"/>
    <property type="match status" value="1"/>
</dbReference>
<dbReference type="PANTHER" id="PTHR12526:SF630">
    <property type="entry name" value="GLYCOSYLTRANSFERASE"/>
    <property type="match status" value="1"/>
</dbReference>
<evidence type="ECO:0000313" key="4">
    <source>
        <dbReference type="Proteomes" id="UP000234498"/>
    </source>
</evidence>
<dbReference type="GO" id="GO:0016757">
    <property type="term" value="F:glycosyltransferase activity"/>
    <property type="evidence" value="ECO:0007669"/>
    <property type="project" value="InterPro"/>
</dbReference>
<name>A0A2H1JFT3_BRELN</name>
<sequence>MSFMARRTHDVNDKTQVRNESVQRLGTDEVHVYNVLWWIPESMGGMTTAALRRIRSFQKFGRPLSQTILTFSPRMDTDEIRDRLVASGRISDDVELVNIWQDLRKRSEHELAQLEGERPRNPIPDIDGEIDNITAFYDVVRNARSGKIIRRNYFREEGSLLVADVRDPKLGRRFILHSPNGTPMAEWRRPRDFYNAWIKAAVNREPAVVIVDDKKVSEFIHEISDRRFALILFLHGTHLRYPWNGNHGQVLPRRLDTVRNLDRFDVVGVQTGQQAEAVRARGFTDDNIRLLTGELPAGSVLTEAAEERSMGKAVMIANLIELKRVDHPIRAVANLRDRGVDVSLTVLGEGSERPELEKLIDALDVRDRVELPGYVNDVSDRLKSASFSMLTSTSEGLPLSMMESMGAGCIPIVYDITYGPRDLIEQGQNGFITSRNDVDALAEQIEKFLSLSAETVGSMRRSAMDTVEHYLPEAGYRRWKSVLEELPAAHVHDDRIETSGAPVEVNRAKCQALPDGCRIELEFAHLHREVIERLELVVSARGVNTFFVCGNSSTSSRRFGRRHVATFDVDFERFSESPDETFDVYLRLPRDLWTMKRRIRLPRMRRAMQTGNWEWYSTKYGNLSVRPLTTP</sequence>
<dbReference type="Proteomes" id="UP000234498">
    <property type="component" value="Unassembled WGS sequence"/>
</dbReference>
<dbReference type="SUPFAM" id="SSF53756">
    <property type="entry name" value="UDP-Glycosyltransferase/glycogen phosphorylase"/>
    <property type="match status" value="1"/>
</dbReference>
<evidence type="ECO:0000313" key="3">
    <source>
        <dbReference type="EMBL" id="SMX86357.1"/>
    </source>
</evidence>
<dbReference type="Gene3D" id="3.40.50.2000">
    <property type="entry name" value="Glycogen Phosphorylase B"/>
    <property type="match status" value="2"/>
</dbReference>
<feature type="domain" description="Glycosyl transferase family 1" evidence="2">
    <location>
        <begin position="313"/>
        <end position="452"/>
    </location>
</feature>
<accession>A0A2H1JFT3</accession>